<sequence>MPGALTLQPMFPSEAPVSRFAPQGNDEVGDGETTCTNGFAQEEYVVEFAAPAKVLAVPPSVDLSGEAFSYKASYELDGNAIKVKRVLDDRTPGPICAAQYNRDYKAFMLKVLANLKAQVVYQ</sequence>
<gene>
    <name evidence="2" type="ORF">EER27_06665</name>
</gene>
<dbReference type="RefSeq" id="WP_123087217.1">
    <property type="nucleotide sequence ID" value="NZ_RIBS01000002.1"/>
</dbReference>
<proteinExistence type="predicted"/>
<reference evidence="2 3" key="1">
    <citation type="submission" date="2018-11" db="EMBL/GenBank/DDBJ databases">
        <title>Lysobacter cryohumiis sp. nov., isolated from soil in the Tianshan Mountains, Xinjiang, China.</title>
        <authorList>
            <person name="Luo Y."/>
            <person name="Sheng H."/>
        </authorList>
    </citation>
    <scope>NUCLEOTIDE SEQUENCE [LARGE SCALE GENOMIC DNA]</scope>
    <source>
        <strain evidence="2 3">ZS60</strain>
    </source>
</reference>
<evidence type="ECO:0000256" key="1">
    <source>
        <dbReference type="SAM" id="MobiDB-lite"/>
    </source>
</evidence>
<protein>
    <submittedName>
        <fullName evidence="2">Uncharacterized protein</fullName>
    </submittedName>
</protein>
<dbReference type="Proteomes" id="UP000267049">
    <property type="component" value="Unassembled WGS sequence"/>
</dbReference>
<accession>A0A3M8T1N9</accession>
<keyword evidence="3" id="KW-1185">Reference proteome</keyword>
<dbReference type="EMBL" id="RIBS01000002">
    <property type="protein sequence ID" value="RNF85434.1"/>
    <property type="molecule type" value="Genomic_DNA"/>
</dbReference>
<name>A0A3M8T1N9_9GAMM</name>
<dbReference type="AlphaFoldDB" id="A0A3M8T1N9"/>
<evidence type="ECO:0000313" key="3">
    <source>
        <dbReference type="Proteomes" id="UP000267049"/>
    </source>
</evidence>
<feature type="region of interest" description="Disordered" evidence="1">
    <location>
        <begin position="15"/>
        <end position="34"/>
    </location>
</feature>
<comment type="caution">
    <text evidence="2">The sequence shown here is derived from an EMBL/GenBank/DDBJ whole genome shotgun (WGS) entry which is preliminary data.</text>
</comment>
<evidence type="ECO:0000313" key="2">
    <source>
        <dbReference type="EMBL" id="RNF85434.1"/>
    </source>
</evidence>
<organism evidence="2 3">
    <name type="scientific">Montanilutibacter psychrotolerans</name>
    <dbReference type="NCBI Taxonomy" id="1327343"/>
    <lineage>
        <taxon>Bacteria</taxon>
        <taxon>Pseudomonadati</taxon>
        <taxon>Pseudomonadota</taxon>
        <taxon>Gammaproteobacteria</taxon>
        <taxon>Lysobacterales</taxon>
        <taxon>Lysobacteraceae</taxon>
        <taxon>Montanilutibacter</taxon>
    </lineage>
</organism>
<dbReference type="Gene3D" id="2.60.120.1130">
    <property type="match status" value="1"/>
</dbReference>